<name>A0AA52EBC8_9PROT</name>
<dbReference type="InterPro" id="IPR004136">
    <property type="entry name" value="NMO"/>
</dbReference>
<organism evidence="7 8">
    <name type="scientific">Temperatibacter marinus</name>
    <dbReference type="NCBI Taxonomy" id="1456591"/>
    <lineage>
        <taxon>Bacteria</taxon>
        <taxon>Pseudomonadati</taxon>
        <taxon>Pseudomonadota</taxon>
        <taxon>Alphaproteobacteria</taxon>
        <taxon>Kordiimonadales</taxon>
        <taxon>Temperatibacteraceae</taxon>
        <taxon>Temperatibacter</taxon>
    </lineage>
</organism>
<dbReference type="InterPro" id="IPR013785">
    <property type="entry name" value="Aldolase_TIM"/>
</dbReference>
<feature type="region of interest" description="Disordered" evidence="6">
    <location>
        <begin position="257"/>
        <end position="284"/>
    </location>
</feature>
<evidence type="ECO:0000256" key="3">
    <source>
        <dbReference type="ARBA" id="ARBA00022643"/>
    </source>
</evidence>
<comment type="similarity">
    <text evidence="1">Belongs to the nitronate monooxygenase family. NMO class I subfamily.</text>
</comment>
<dbReference type="PANTHER" id="PTHR42747">
    <property type="entry name" value="NITRONATE MONOOXYGENASE-RELATED"/>
    <property type="match status" value="1"/>
</dbReference>
<keyword evidence="3" id="KW-0288">FMN</keyword>
<keyword evidence="2" id="KW-0285">Flavoprotein</keyword>
<dbReference type="RefSeq" id="WP_310797433.1">
    <property type="nucleotide sequence ID" value="NZ_CP123872.1"/>
</dbReference>
<accession>A0AA52EBC8</accession>
<keyword evidence="5 7" id="KW-0503">Monooxygenase</keyword>
<sequence length="318" mass="33821">MPIASSLQKGLKVPVIAAPMFIVSGLELVTATCKAGVIGTFPTLNARSIEDLDTWMATIKADLADYDAANPESPSAVWGVNLIVHKSNTRLQEDIELVLKHQPPLVITSVGHPGDIVEKVHAYGGQVYHDVIHMYHAGKAASAGVDGIIAVCSGAGGHAGKLNPFAFIPELRATYPELSIILSGTLSNGAHIKAAEILGADFAYMGTRFIATKEANADEDYHRQIHENGSSDIIYTNKVSGIWGNFIKESLEMAGLDPETGDPLKDSPNFAPSQENSRGGGTKKAWKSIYSAGQGIALIEDSPTVKDLIEQMAAEYNA</sequence>
<dbReference type="Gene3D" id="3.20.20.70">
    <property type="entry name" value="Aldolase class I"/>
    <property type="match status" value="1"/>
</dbReference>
<dbReference type="CDD" id="cd04730">
    <property type="entry name" value="NPD_like"/>
    <property type="match status" value="1"/>
</dbReference>
<evidence type="ECO:0000256" key="5">
    <source>
        <dbReference type="ARBA" id="ARBA00023033"/>
    </source>
</evidence>
<dbReference type="PANTHER" id="PTHR42747:SF4">
    <property type="entry name" value="BLR1330 PROTEIN"/>
    <property type="match status" value="1"/>
</dbReference>
<evidence type="ECO:0000256" key="2">
    <source>
        <dbReference type="ARBA" id="ARBA00022630"/>
    </source>
</evidence>
<keyword evidence="4 7" id="KW-0560">Oxidoreductase</keyword>
<evidence type="ECO:0000256" key="6">
    <source>
        <dbReference type="SAM" id="MobiDB-lite"/>
    </source>
</evidence>
<dbReference type="EMBL" id="CP123872">
    <property type="protein sequence ID" value="WND01605.1"/>
    <property type="molecule type" value="Genomic_DNA"/>
</dbReference>
<dbReference type="Proteomes" id="UP001268683">
    <property type="component" value="Chromosome"/>
</dbReference>
<evidence type="ECO:0000256" key="4">
    <source>
        <dbReference type="ARBA" id="ARBA00023002"/>
    </source>
</evidence>
<gene>
    <name evidence="7" type="ORF">QGN29_08535</name>
</gene>
<evidence type="ECO:0000313" key="8">
    <source>
        <dbReference type="Proteomes" id="UP001268683"/>
    </source>
</evidence>
<proteinExistence type="inferred from homology"/>
<dbReference type="KEGG" id="tmk:QGN29_08535"/>
<evidence type="ECO:0000256" key="1">
    <source>
        <dbReference type="ARBA" id="ARBA00009881"/>
    </source>
</evidence>
<dbReference type="GO" id="GO:0018580">
    <property type="term" value="F:nitronate monooxygenase activity"/>
    <property type="evidence" value="ECO:0007669"/>
    <property type="project" value="InterPro"/>
</dbReference>
<keyword evidence="8" id="KW-1185">Reference proteome</keyword>
<dbReference type="Pfam" id="PF03060">
    <property type="entry name" value="NMO"/>
    <property type="match status" value="1"/>
</dbReference>
<protein>
    <submittedName>
        <fullName evidence="7">Nitronate monooxygenase</fullName>
        <ecNumber evidence="7">1.13.12.-</ecNumber>
    </submittedName>
</protein>
<evidence type="ECO:0000313" key="7">
    <source>
        <dbReference type="EMBL" id="WND01605.1"/>
    </source>
</evidence>
<dbReference type="AlphaFoldDB" id="A0AA52EBC8"/>
<dbReference type="SUPFAM" id="SSF51412">
    <property type="entry name" value="Inosine monophosphate dehydrogenase (IMPDH)"/>
    <property type="match status" value="1"/>
</dbReference>
<reference evidence="7" key="1">
    <citation type="submission" date="2023-04" db="EMBL/GenBank/DDBJ databases">
        <title>Complete genome sequence of Temperatibacter marinus.</title>
        <authorList>
            <person name="Rong J.-C."/>
            <person name="Yi M.-L."/>
            <person name="Zhao Q."/>
        </authorList>
    </citation>
    <scope>NUCLEOTIDE SEQUENCE</scope>
    <source>
        <strain evidence="7">NBRC 110045</strain>
    </source>
</reference>
<dbReference type="EC" id="1.13.12.-" evidence="7"/>